<dbReference type="PROSITE" id="PS51257">
    <property type="entry name" value="PROKAR_LIPOPROTEIN"/>
    <property type="match status" value="1"/>
</dbReference>
<dbReference type="InterPro" id="IPR012944">
    <property type="entry name" value="SusD_RagB_dom"/>
</dbReference>
<dbReference type="Gene3D" id="1.25.40.390">
    <property type="match status" value="1"/>
</dbReference>
<keyword evidence="3 6" id="KW-0732">Signal</keyword>
<evidence type="ECO:0000259" key="7">
    <source>
        <dbReference type="Pfam" id="PF07980"/>
    </source>
</evidence>
<sequence>MKTIFSTKVKSVLVALAMVGVTSSCEVTDLQPANIIPDAEAFADGNRVNAAVLGIYEAAQRGFYLGSVQRGYPFGAASVQQGDMRGEDMYNDQLFYEITYINGFNPQTANNNGQWISLYRMINRANIVIENLDGALSKGAITQAVRDQFLGEALFLRALAHHELVVYFSRPYSDDPNAPGIPYRTFAINDVSKVGPGEAVGRGTVQSVYDQLLADLNQAESLMGNGSSPFRANKGSAIALKARVLLHMERWADVLTEFNKISSRYAVTANPLAPFRSGGTSTDNVFSFQNTQASNPGVNGALANMYGNPNLGARGLVKISPLIWRATWWHPEDTRRSVRGATDGFVSQGPLGIFTNKYTDAVTFSDPSIVIRFAEIVLAAAEANARLGNTQAAVTLLNSVRSRALPASVPAYTTADFANADALIDAIIRETRIEFLAEGRRFPNIHRLAGEGRMPGIPAKATSRSITGLNFYTTNVNIPTDHSLPYSSHLFIWPIPLEEILTNTSAPIAQNPGY</sequence>
<evidence type="ECO:0000313" key="10">
    <source>
        <dbReference type="Proteomes" id="UP001596163"/>
    </source>
</evidence>
<dbReference type="InterPro" id="IPR011990">
    <property type="entry name" value="TPR-like_helical_dom_sf"/>
</dbReference>
<evidence type="ECO:0000256" key="1">
    <source>
        <dbReference type="ARBA" id="ARBA00004442"/>
    </source>
</evidence>
<evidence type="ECO:0000259" key="8">
    <source>
        <dbReference type="Pfam" id="PF14322"/>
    </source>
</evidence>
<dbReference type="Pfam" id="PF14322">
    <property type="entry name" value="SusD-like_3"/>
    <property type="match status" value="1"/>
</dbReference>
<gene>
    <name evidence="9" type="ORF">ACFPIK_06820</name>
</gene>
<keyword evidence="4" id="KW-0472">Membrane</keyword>
<feature type="domain" description="SusD-like N-terminal" evidence="8">
    <location>
        <begin position="99"/>
        <end position="246"/>
    </location>
</feature>
<evidence type="ECO:0000256" key="4">
    <source>
        <dbReference type="ARBA" id="ARBA00023136"/>
    </source>
</evidence>
<comment type="caution">
    <text evidence="9">The sequence shown here is derived from an EMBL/GenBank/DDBJ whole genome shotgun (WGS) entry which is preliminary data.</text>
</comment>
<keyword evidence="5" id="KW-0998">Cell outer membrane</keyword>
<dbReference type="Pfam" id="PF07980">
    <property type="entry name" value="SusD_RagB"/>
    <property type="match status" value="1"/>
</dbReference>
<proteinExistence type="inferred from homology"/>
<dbReference type="SUPFAM" id="SSF48452">
    <property type="entry name" value="TPR-like"/>
    <property type="match status" value="1"/>
</dbReference>
<dbReference type="Proteomes" id="UP001596163">
    <property type="component" value="Unassembled WGS sequence"/>
</dbReference>
<feature type="chain" id="PRO_5046792296" evidence="6">
    <location>
        <begin position="18"/>
        <end position="514"/>
    </location>
</feature>
<evidence type="ECO:0000256" key="5">
    <source>
        <dbReference type="ARBA" id="ARBA00023237"/>
    </source>
</evidence>
<feature type="signal peptide" evidence="6">
    <location>
        <begin position="1"/>
        <end position="17"/>
    </location>
</feature>
<keyword evidence="10" id="KW-1185">Reference proteome</keyword>
<dbReference type="CDD" id="cd08977">
    <property type="entry name" value="SusD"/>
    <property type="match status" value="1"/>
</dbReference>
<organism evidence="9 10">
    <name type="scientific">Algoriphagus aquatilis</name>
    <dbReference type="NCBI Taxonomy" id="490186"/>
    <lineage>
        <taxon>Bacteria</taxon>
        <taxon>Pseudomonadati</taxon>
        <taxon>Bacteroidota</taxon>
        <taxon>Cytophagia</taxon>
        <taxon>Cytophagales</taxon>
        <taxon>Cyclobacteriaceae</taxon>
        <taxon>Algoriphagus</taxon>
    </lineage>
</organism>
<accession>A0ABW0BV26</accession>
<evidence type="ECO:0000256" key="2">
    <source>
        <dbReference type="ARBA" id="ARBA00006275"/>
    </source>
</evidence>
<name>A0ABW0BV26_9BACT</name>
<dbReference type="InterPro" id="IPR033985">
    <property type="entry name" value="SusD-like_N"/>
</dbReference>
<dbReference type="RefSeq" id="WP_377913561.1">
    <property type="nucleotide sequence ID" value="NZ_JBHSKS010000004.1"/>
</dbReference>
<evidence type="ECO:0000256" key="6">
    <source>
        <dbReference type="SAM" id="SignalP"/>
    </source>
</evidence>
<evidence type="ECO:0000313" key="9">
    <source>
        <dbReference type="EMBL" id="MFC5191475.1"/>
    </source>
</evidence>
<evidence type="ECO:0000256" key="3">
    <source>
        <dbReference type="ARBA" id="ARBA00022729"/>
    </source>
</evidence>
<comment type="subcellular location">
    <subcellularLocation>
        <location evidence="1">Cell outer membrane</location>
    </subcellularLocation>
</comment>
<reference evidence="10" key="1">
    <citation type="journal article" date="2019" name="Int. J. Syst. Evol. Microbiol.">
        <title>The Global Catalogue of Microorganisms (GCM) 10K type strain sequencing project: providing services to taxonomists for standard genome sequencing and annotation.</title>
        <authorList>
            <consortium name="The Broad Institute Genomics Platform"/>
            <consortium name="The Broad Institute Genome Sequencing Center for Infectious Disease"/>
            <person name="Wu L."/>
            <person name="Ma J."/>
        </authorList>
    </citation>
    <scope>NUCLEOTIDE SEQUENCE [LARGE SCALE GENOMIC DNA]</scope>
    <source>
        <strain evidence="10">CGMCC 1.7030</strain>
    </source>
</reference>
<dbReference type="EMBL" id="JBHSKS010000004">
    <property type="protein sequence ID" value="MFC5191475.1"/>
    <property type="molecule type" value="Genomic_DNA"/>
</dbReference>
<feature type="domain" description="RagB/SusD" evidence="7">
    <location>
        <begin position="354"/>
        <end position="514"/>
    </location>
</feature>
<comment type="similarity">
    <text evidence="2">Belongs to the SusD family.</text>
</comment>
<protein>
    <submittedName>
        <fullName evidence="9">RagB/SusD family nutrient uptake outer membrane protein</fullName>
    </submittedName>
</protein>